<dbReference type="PANTHER" id="PTHR28047:SF5">
    <property type="entry name" value="PROTEIN DCG1"/>
    <property type="match status" value="1"/>
</dbReference>
<dbReference type="GO" id="GO:0047661">
    <property type="term" value="F:amino-acid racemase activity"/>
    <property type="evidence" value="ECO:0007669"/>
    <property type="project" value="InterPro"/>
</dbReference>
<evidence type="ECO:0000256" key="2">
    <source>
        <dbReference type="SAM" id="MobiDB-lite"/>
    </source>
</evidence>
<dbReference type="AlphaFoldDB" id="A0A0D2EDS1"/>
<dbReference type="InterPro" id="IPR015942">
    <property type="entry name" value="Asp/Glu/hydantoin_racemase"/>
</dbReference>
<sequence length="311" mass="32011">MTTLEPEPTAPTSPPPPPLRILVINPNTSQHMTDALRPVVDSLALPSAQYTFFTSPAPGIPSINSPADAAESAKICLPHLIPLLEHHDCFLVACYSQHPLVSLLKSECAKLTRKGDHGHTHGGAGAGAGAGARPRKSVTGIFEASVLASLSLIDPSDAGGEAAPAFGIVSTGKIWETALQKAVEEFVGVDPTTLQTARSRFVGCETTGLNASELHDLDGAKVRTKMMDATKRLLRRGQSGGGGGSSSSSSAANVSRVQAICLGCAGMVGLDDAVRTACVEELGPERGNEVCIVDGVKAGVGLLYGLARGGF</sequence>
<dbReference type="Pfam" id="PF01177">
    <property type="entry name" value="Asp_Glu_race"/>
    <property type="match status" value="1"/>
</dbReference>
<gene>
    <name evidence="3" type="ORF">PV04_00636</name>
</gene>
<dbReference type="Gene3D" id="3.40.50.12500">
    <property type="match status" value="2"/>
</dbReference>
<dbReference type="EMBL" id="KN846956">
    <property type="protein sequence ID" value="KIW72442.1"/>
    <property type="molecule type" value="Genomic_DNA"/>
</dbReference>
<dbReference type="InterPro" id="IPR052186">
    <property type="entry name" value="Hydantoin_racemase-like"/>
</dbReference>
<reference evidence="3 4" key="1">
    <citation type="submission" date="2015-01" db="EMBL/GenBank/DDBJ databases">
        <title>The Genome Sequence of Capronia semiimmersa CBS27337.</title>
        <authorList>
            <consortium name="The Broad Institute Genomics Platform"/>
            <person name="Cuomo C."/>
            <person name="de Hoog S."/>
            <person name="Gorbushina A."/>
            <person name="Stielow B."/>
            <person name="Teixiera M."/>
            <person name="Abouelleil A."/>
            <person name="Chapman S.B."/>
            <person name="Priest M."/>
            <person name="Young S.K."/>
            <person name="Wortman J."/>
            <person name="Nusbaum C."/>
            <person name="Birren B."/>
        </authorList>
    </citation>
    <scope>NUCLEOTIDE SEQUENCE [LARGE SCALE GENOMIC DNA]</scope>
    <source>
        <strain evidence="3 4">CBS 27337</strain>
    </source>
</reference>
<name>A0A0D2EDS1_9EURO</name>
<keyword evidence="4" id="KW-1185">Reference proteome</keyword>
<comment type="similarity">
    <text evidence="1">Belongs to the HyuE racemase family.</text>
</comment>
<feature type="compositionally biased region" description="Gly residues" evidence="2">
    <location>
        <begin position="121"/>
        <end position="130"/>
    </location>
</feature>
<protein>
    <recommendedName>
        <fullName evidence="5">DCG1-like protein</fullName>
    </recommendedName>
</protein>
<evidence type="ECO:0008006" key="5">
    <source>
        <dbReference type="Google" id="ProtNLM"/>
    </source>
</evidence>
<feature type="region of interest" description="Disordered" evidence="2">
    <location>
        <begin position="114"/>
        <end position="133"/>
    </location>
</feature>
<dbReference type="PANTHER" id="PTHR28047">
    <property type="entry name" value="PROTEIN DCG1"/>
    <property type="match status" value="1"/>
</dbReference>
<dbReference type="Proteomes" id="UP000054266">
    <property type="component" value="Unassembled WGS sequence"/>
</dbReference>
<accession>A0A0D2EDS1</accession>
<proteinExistence type="inferred from homology"/>
<organism evidence="3 4">
    <name type="scientific">Phialophora macrospora</name>
    <dbReference type="NCBI Taxonomy" id="1851006"/>
    <lineage>
        <taxon>Eukaryota</taxon>
        <taxon>Fungi</taxon>
        <taxon>Dikarya</taxon>
        <taxon>Ascomycota</taxon>
        <taxon>Pezizomycotina</taxon>
        <taxon>Eurotiomycetes</taxon>
        <taxon>Chaetothyriomycetidae</taxon>
        <taxon>Chaetothyriales</taxon>
        <taxon>Herpotrichiellaceae</taxon>
        <taxon>Phialophora</taxon>
    </lineage>
</organism>
<dbReference type="InterPro" id="IPR053714">
    <property type="entry name" value="Iso_Racemase_Enz_sf"/>
</dbReference>
<evidence type="ECO:0000313" key="3">
    <source>
        <dbReference type="EMBL" id="KIW72442.1"/>
    </source>
</evidence>
<dbReference type="HOGENOM" id="CLU_053002_1_1_1"/>
<dbReference type="STRING" id="5601.A0A0D2EDS1"/>
<evidence type="ECO:0000313" key="4">
    <source>
        <dbReference type="Proteomes" id="UP000054266"/>
    </source>
</evidence>
<evidence type="ECO:0000256" key="1">
    <source>
        <dbReference type="ARBA" id="ARBA00038414"/>
    </source>
</evidence>